<dbReference type="PANTHER" id="PTHR21310:SF15">
    <property type="entry name" value="AMINOGLYCOSIDE PHOSPHOTRANSFERASE DOMAIN-CONTAINING PROTEIN"/>
    <property type="match status" value="1"/>
</dbReference>
<dbReference type="PANTHER" id="PTHR21310">
    <property type="entry name" value="AMINOGLYCOSIDE PHOSPHOTRANSFERASE-RELATED-RELATED"/>
    <property type="match status" value="1"/>
</dbReference>
<feature type="domain" description="Aminoglycoside phosphotransferase" evidence="1">
    <location>
        <begin position="72"/>
        <end position="258"/>
    </location>
</feature>
<sequence length="305" mass="35652">MERMPDYSLRGEFYNPASVFDAPCSACTWSYARQEDCYYHSNVKLTHANEDRGVWSVGSQLIIKERDHRPPQYEAGNLRFLKEHTNLPVPTCMKDWTENLSHFIVSERLPGVTLDIVWPQLSPDARRRIAKQTADYLVGLRKLHSPRIQSLTGEPVWSTFLFPGRGQDKPHGPFSNDQELWAEFDKGLADVNVPKEARQHLQRMMPAATPYTFTHGELRNVNILVDNGNLTGIISWEKAGYFPVWWEYASASVSIRQEDKEWKNLLREYMPEFKEAKEFWWDFFALSRYPNLQERGQAFFRKMKA</sequence>
<comment type="caution">
    <text evidence="2">The sequence shown here is derived from an EMBL/GenBank/DDBJ whole genome shotgun (WGS) entry which is preliminary data.</text>
</comment>
<reference evidence="2 3" key="1">
    <citation type="submission" date="2019-06" db="EMBL/GenBank/DDBJ databases">
        <authorList>
            <person name="Broberg M."/>
        </authorList>
    </citation>
    <scope>NUCLEOTIDE SEQUENCE [LARGE SCALE GENOMIC DNA]</scope>
</reference>
<protein>
    <recommendedName>
        <fullName evidence="1">Aminoglycoside phosphotransferase domain-containing protein</fullName>
    </recommendedName>
</protein>
<proteinExistence type="predicted"/>
<evidence type="ECO:0000259" key="1">
    <source>
        <dbReference type="Pfam" id="PF01636"/>
    </source>
</evidence>
<evidence type="ECO:0000313" key="2">
    <source>
        <dbReference type="EMBL" id="VUC20155.1"/>
    </source>
</evidence>
<accession>A0ABY6TQ48</accession>
<dbReference type="CDD" id="cd05120">
    <property type="entry name" value="APH_ChoK_like"/>
    <property type="match status" value="1"/>
</dbReference>
<dbReference type="InterPro" id="IPR011009">
    <property type="entry name" value="Kinase-like_dom_sf"/>
</dbReference>
<dbReference type="Gene3D" id="3.90.1200.10">
    <property type="match status" value="1"/>
</dbReference>
<dbReference type="InterPro" id="IPR051678">
    <property type="entry name" value="AGP_Transferase"/>
</dbReference>
<dbReference type="Pfam" id="PF01636">
    <property type="entry name" value="APH"/>
    <property type="match status" value="1"/>
</dbReference>
<keyword evidence="3" id="KW-1185">Reference proteome</keyword>
<evidence type="ECO:0000313" key="3">
    <source>
        <dbReference type="Proteomes" id="UP000766486"/>
    </source>
</evidence>
<dbReference type="EMBL" id="CABFNS010000068">
    <property type="protein sequence ID" value="VUC20155.1"/>
    <property type="molecule type" value="Genomic_DNA"/>
</dbReference>
<dbReference type="Proteomes" id="UP000766486">
    <property type="component" value="Unassembled WGS sequence"/>
</dbReference>
<organism evidence="2 3">
    <name type="scientific">Bionectria ochroleuca</name>
    <name type="common">Gliocladium roseum</name>
    <dbReference type="NCBI Taxonomy" id="29856"/>
    <lineage>
        <taxon>Eukaryota</taxon>
        <taxon>Fungi</taxon>
        <taxon>Dikarya</taxon>
        <taxon>Ascomycota</taxon>
        <taxon>Pezizomycotina</taxon>
        <taxon>Sordariomycetes</taxon>
        <taxon>Hypocreomycetidae</taxon>
        <taxon>Hypocreales</taxon>
        <taxon>Bionectriaceae</taxon>
        <taxon>Clonostachys</taxon>
    </lineage>
</organism>
<gene>
    <name evidence="2" type="ORF">CLO192961_LOCUS13099</name>
</gene>
<dbReference type="InterPro" id="IPR002575">
    <property type="entry name" value="Aminoglycoside_PTrfase"/>
</dbReference>
<name>A0ABY6TQ48_BIOOC</name>
<dbReference type="SUPFAM" id="SSF56112">
    <property type="entry name" value="Protein kinase-like (PK-like)"/>
    <property type="match status" value="1"/>
</dbReference>